<gene>
    <name evidence="1" type="ORF">N3K66_003278</name>
</gene>
<dbReference type="EMBL" id="CM047942">
    <property type="protein sequence ID" value="KAI9901461.1"/>
    <property type="molecule type" value="Genomic_DNA"/>
</dbReference>
<evidence type="ECO:0000313" key="2">
    <source>
        <dbReference type="Proteomes" id="UP001163324"/>
    </source>
</evidence>
<reference evidence="1" key="1">
    <citation type="submission" date="2022-10" db="EMBL/GenBank/DDBJ databases">
        <title>Complete Genome of Trichothecium roseum strain YXFP-22015, a Plant Pathogen Isolated from Citrus.</title>
        <authorList>
            <person name="Wang Y."/>
            <person name="Zhu L."/>
        </authorList>
    </citation>
    <scope>NUCLEOTIDE SEQUENCE</scope>
    <source>
        <strain evidence="1">YXFP-22015</strain>
    </source>
</reference>
<comment type="caution">
    <text evidence="1">The sequence shown here is derived from an EMBL/GenBank/DDBJ whole genome shotgun (WGS) entry which is preliminary data.</text>
</comment>
<sequence length="749" mass="80418">MMASQRRPIYFNASARTWSTICDDVELAKQANDFHRKLDAYKPTPLISLNHIAKEIGVGAVHVKAETNRFGLPAFKFLGASWGTFRALCHNLELPVDTDLNTLKEQLRTRQLCLYAATAGNHGRGVARIGAMLGVSVEIHMPKGAHPKTVALLEGEGAKVIISEGDYDRAMLEALSAAKQHESGLLIQDSVVEGYPDDWITQGYSTMFQEIDEQLSGQAPNLVVCPVGVGSLAQASVTYCKHPHRQTLTMMVEPDTAPTLWKSLQKGAPTRASTTHTSMAGMECAMVSALAWPLLKDGVDASLTISDYEAHSTVLDLKKYGILAGPCGGASLAALRRLNAEDKVRLSLDENSIVVLLCTEGRREYNVPADVSVDDPVALTQKLVQIDSSSSSLGTGPGEVAVAQYISAWLQHRDIEQHWVENTPGRPSVVGIVRGSGGGKSLMLNGHIDTVTLQGYDGEPLSGEIKGGNMYGRGTADMKSGIAAMLVALSNASSKGLGGDVIFTGVADEEDKSTGTEEMIAAGYTADAAIVTEPTEQTIGNAHRGFIWFDVDIYGLAAHGSRPDLGIDAISLAGYFLAELDRYGKELQQREAGDVGPPSVHASIIKGGEEASSYPASCTITLERRTIAGETLESVKSEIREMLEKLARADDRFKYDLRDTFSRPPFSIDSKHPLVQLVHKHASAVAGSPTVIKGFGAWCDAALFSDAGIPSVVWGPRGFGLHSKTEWVEVESIRQVTNALTSILEEFCA</sequence>
<name>A0ACC0V6A1_9HYPO</name>
<proteinExistence type="predicted"/>
<protein>
    <submittedName>
        <fullName evidence="1">Uncharacterized protein</fullName>
    </submittedName>
</protein>
<keyword evidence="2" id="KW-1185">Reference proteome</keyword>
<accession>A0ACC0V6A1</accession>
<dbReference type="Proteomes" id="UP001163324">
    <property type="component" value="Chromosome 3"/>
</dbReference>
<evidence type="ECO:0000313" key="1">
    <source>
        <dbReference type="EMBL" id="KAI9901461.1"/>
    </source>
</evidence>
<organism evidence="1 2">
    <name type="scientific">Trichothecium roseum</name>
    <dbReference type="NCBI Taxonomy" id="47278"/>
    <lineage>
        <taxon>Eukaryota</taxon>
        <taxon>Fungi</taxon>
        <taxon>Dikarya</taxon>
        <taxon>Ascomycota</taxon>
        <taxon>Pezizomycotina</taxon>
        <taxon>Sordariomycetes</taxon>
        <taxon>Hypocreomycetidae</taxon>
        <taxon>Hypocreales</taxon>
        <taxon>Hypocreales incertae sedis</taxon>
        <taxon>Trichothecium</taxon>
    </lineage>
</organism>